<sequence>MSVESVGKNTVPKQGDSGSVFDAALNGAWKNEWTRREAARDQAKASGNEALAQHFQNELDVLKLMMPEGVPSDTTPPLAGASESEPSKSSVLDTAPPLPTSKSLPTPSNAVAERPKDVPTGNTLNFTNERDTPMTIVFTANAGQPLVPSVTLKPGETLAQSFPEGWSGNFRSSTGDGVNATLGEVAFNGGADGKQTFYDVSYIEGNNARMTIEPSSGGPVSGTLKDIVSGAPDSIKARDEHGNVYGLKKTTNAQVINDSVVSYYRAAVGDGEGYVVPKDDASTLGSNSNSLNVRIA</sequence>
<protein>
    <submittedName>
        <fullName evidence="2">Uncharacterized protein</fullName>
    </submittedName>
</protein>
<dbReference type="SMART" id="SM00205">
    <property type="entry name" value="THN"/>
    <property type="match status" value="1"/>
</dbReference>
<feature type="region of interest" description="Disordered" evidence="1">
    <location>
        <begin position="1"/>
        <end position="22"/>
    </location>
</feature>
<organism evidence="2 3">
    <name type="scientific">Pseudomonas antarctica</name>
    <dbReference type="NCBI Taxonomy" id="219572"/>
    <lineage>
        <taxon>Bacteria</taxon>
        <taxon>Pseudomonadati</taxon>
        <taxon>Pseudomonadota</taxon>
        <taxon>Gammaproteobacteria</taxon>
        <taxon>Pseudomonadales</taxon>
        <taxon>Pseudomonadaceae</taxon>
        <taxon>Pseudomonas</taxon>
    </lineage>
</organism>
<dbReference type="PATRIC" id="fig|219572.3.peg.3030"/>
<dbReference type="SUPFAM" id="SSF49870">
    <property type="entry name" value="Osmotin, thaumatin-like protein"/>
    <property type="match status" value="1"/>
</dbReference>
<gene>
    <name evidence="2" type="ORF">A7J50_2953</name>
</gene>
<dbReference type="KEGG" id="panr:A7J50_2953"/>
<dbReference type="Proteomes" id="UP000077829">
    <property type="component" value="Chromosome"/>
</dbReference>
<dbReference type="STRING" id="219572.A7J50_2953"/>
<name>A0A172Z1T2_9PSED</name>
<dbReference type="Gene3D" id="2.60.110.10">
    <property type="entry name" value="Thaumatin"/>
    <property type="match status" value="1"/>
</dbReference>
<dbReference type="InterPro" id="IPR001938">
    <property type="entry name" value="Thaumatin"/>
</dbReference>
<reference evidence="2 3" key="1">
    <citation type="submission" date="2016-05" db="EMBL/GenBank/DDBJ databases">
        <title>Complete genome sequence of Pseudomonas antarctica PAMC 27494.</title>
        <authorList>
            <person name="Lee J."/>
        </authorList>
    </citation>
    <scope>NUCLEOTIDE SEQUENCE [LARGE SCALE GENOMIC DNA]</scope>
    <source>
        <strain evidence="2 3">PAMC 27494</strain>
    </source>
</reference>
<proteinExistence type="predicted"/>
<accession>A0A172Z1T2</accession>
<dbReference type="InterPro" id="IPR037176">
    <property type="entry name" value="Osmotin/thaumatin-like_sf"/>
</dbReference>
<evidence type="ECO:0000313" key="3">
    <source>
        <dbReference type="Proteomes" id="UP000077829"/>
    </source>
</evidence>
<evidence type="ECO:0000313" key="2">
    <source>
        <dbReference type="EMBL" id="ANF86341.1"/>
    </source>
</evidence>
<evidence type="ECO:0000256" key="1">
    <source>
        <dbReference type="SAM" id="MobiDB-lite"/>
    </source>
</evidence>
<dbReference type="RefSeq" id="WP_064452461.1">
    <property type="nucleotide sequence ID" value="NZ_CP015600.1"/>
</dbReference>
<dbReference type="AlphaFoldDB" id="A0A172Z1T2"/>
<feature type="region of interest" description="Disordered" evidence="1">
    <location>
        <begin position="63"/>
        <end position="128"/>
    </location>
</feature>
<dbReference type="EMBL" id="CP015600">
    <property type="protein sequence ID" value="ANF86341.1"/>
    <property type="molecule type" value="Genomic_DNA"/>
</dbReference>